<dbReference type="PROSITE" id="PS50975">
    <property type="entry name" value="ATP_GRASP"/>
    <property type="match status" value="1"/>
</dbReference>
<organism evidence="6 7">
    <name type="scientific">Solirubrobacter ginsenosidimutans</name>
    <dbReference type="NCBI Taxonomy" id="490573"/>
    <lineage>
        <taxon>Bacteria</taxon>
        <taxon>Bacillati</taxon>
        <taxon>Actinomycetota</taxon>
        <taxon>Thermoleophilia</taxon>
        <taxon>Solirubrobacterales</taxon>
        <taxon>Solirubrobacteraceae</taxon>
        <taxon>Solirubrobacter</taxon>
    </lineage>
</organism>
<dbReference type="AlphaFoldDB" id="A0A9X3MQK9"/>
<dbReference type="EMBL" id="JAPDOD010000004">
    <property type="protein sequence ID" value="MDA0159967.1"/>
    <property type="molecule type" value="Genomic_DNA"/>
</dbReference>
<dbReference type="Gene3D" id="3.40.50.20">
    <property type="match status" value="1"/>
</dbReference>
<dbReference type="Gene3D" id="3.30.1490.20">
    <property type="entry name" value="ATP-grasp fold, A domain"/>
    <property type="match status" value="1"/>
</dbReference>
<evidence type="ECO:0000313" key="7">
    <source>
        <dbReference type="Proteomes" id="UP001149140"/>
    </source>
</evidence>
<keyword evidence="7" id="KW-1185">Reference proteome</keyword>
<evidence type="ECO:0000256" key="1">
    <source>
        <dbReference type="ARBA" id="ARBA00022723"/>
    </source>
</evidence>
<dbReference type="Pfam" id="PF08443">
    <property type="entry name" value="RimK"/>
    <property type="match status" value="1"/>
</dbReference>
<dbReference type="InterPro" id="IPR013651">
    <property type="entry name" value="ATP-grasp_RimK-type"/>
</dbReference>
<keyword evidence="6" id="KW-0436">Ligase</keyword>
<feature type="domain" description="ATP-grasp" evidence="5">
    <location>
        <begin position="90"/>
        <end position="269"/>
    </location>
</feature>
<sequence>MIDALAARGHEHHLVPVTRMLGRIDGDVTVRSRELSLDGCDAVLVRGIPRGSLEQVIFRVDALHALEARGVPCINGPRAIERTIDKFLTSALLAEAGVPTPRTIACERVEDALEAFAELGGDVIVKPLFGSMGAGMTRVDDADVAYRVFHALALERAVYYLQETLAHDRDLRAFVVGGRVLAAIERVTDGWRGNLARGASARGAKLTAAQERLCLQAAAAVGVDYAGVDLLRAADGRDYLLELNSIPGWSGLQKATGADVAAALVAHLEAVVSEARPARATR</sequence>
<dbReference type="GO" id="GO:0046872">
    <property type="term" value="F:metal ion binding"/>
    <property type="evidence" value="ECO:0007669"/>
    <property type="project" value="UniProtKB-KW"/>
</dbReference>
<comment type="caution">
    <text evidence="6">The sequence shown here is derived from an EMBL/GenBank/DDBJ whole genome shotgun (WGS) entry which is preliminary data.</text>
</comment>
<dbReference type="NCBIfam" id="TIGR00768">
    <property type="entry name" value="rimK_fam"/>
    <property type="match status" value="1"/>
</dbReference>
<keyword evidence="1" id="KW-0479">Metal-binding</keyword>
<dbReference type="Proteomes" id="UP001149140">
    <property type="component" value="Unassembled WGS sequence"/>
</dbReference>
<keyword evidence="3 4" id="KW-0067">ATP-binding</keyword>
<dbReference type="SUPFAM" id="SSF56059">
    <property type="entry name" value="Glutathione synthetase ATP-binding domain-like"/>
    <property type="match status" value="1"/>
</dbReference>
<gene>
    <name evidence="6" type="ORF">OM076_06825</name>
</gene>
<dbReference type="PANTHER" id="PTHR21621">
    <property type="entry name" value="RIBOSOMAL PROTEIN S6 MODIFICATION PROTEIN"/>
    <property type="match status" value="1"/>
</dbReference>
<evidence type="ECO:0000256" key="2">
    <source>
        <dbReference type="ARBA" id="ARBA00022741"/>
    </source>
</evidence>
<evidence type="ECO:0000259" key="5">
    <source>
        <dbReference type="PROSITE" id="PS50975"/>
    </source>
</evidence>
<dbReference type="GO" id="GO:0005524">
    <property type="term" value="F:ATP binding"/>
    <property type="evidence" value="ECO:0007669"/>
    <property type="project" value="UniProtKB-UniRule"/>
</dbReference>
<dbReference type="InterPro" id="IPR013815">
    <property type="entry name" value="ATP_grasp_subdomain_1"/>
</dbReference>
<name>A0A9X3MQK9_9ACTN</name>
<dbReference type="GO" id="GO:0005737">
    <property type="term" value="C:cytoplasm"/>
    <property type="evidence" value="ECO:0007669"/>
    <property type="project" value="TreeGrafter"/>
</dbReference>
<dbReference type="GO" id="GO:0016879">
    <property type="term" value="F:ligase activity, forming carbon-nitrogen bonds"/>
    <property type="evidence" value="ECO:0007669"/>
    <property type="project" value="TreeGrafter"/>
</dbReference>
<evidence type="ECO:0000313" key="6">
    <source>
        <dbReference type="EMBL" id="MDA0159967.1"/>
    </source>
</evidence>
<protein>
    <submittedName>
        <fullName evidence="6">RimK family alpha-L-glutamate ligase</fullName>
    </submittedName>
</protein>
<reference evidence="6" key="1">
    <citation type="submission" date="2022-10" db="EMBL/GenBank/DDBJ databases">
        <title>The WGS of Solirubrobacter ginsenosidimutans DSM 21036.</title>
        <authorList>
            <person name="Jiang Z."/>
        </authorList>
    </citation>
    <scope>NUCLEOTIDE SEQUENCE</scope>
    <source>
        <strain evidence="6">DSM 21036</strain>
    </source>
</reference>
<evidence type="ECO:0000256" key="3">
    <source>
        <dbReference type="ARBA" id="ARBA00022840"/>
    </source>
</evidence>
<proteinExistence type="predicted"/>
<evidence type="ECO:0000256" key="4">
    <source>
        <dbReference type="PROSITE-ProRule" id="PRU00409"/>
    </source>
</evidence>
<dbReference type="PANTHER" id="PTHR21621:SF0">
    <property type="entry name" value="BETA-CITRYLGLUTAMATE SYNTHASE B-RELATED"/>
    <property type="match status" value="1"/>
</dbReference>
<accession>A0A9X3MQK9</accession>
<keyword evidence="2 4" id="KW-0547">Nucleotide-binding</keyword>
<dbReference type="InterPro" id="IPR004666">
    <property type="entry name" value="Rp_bS6_RimK/Lys_biosynth_LsyX"/>
</dbReference>
<dbReference type="Gene3D" id="3.30.470.20">
    <property type="entry name" value="ATP-grasp fold, B domain"/>
    <property type="match status" value="1"/>
</dbReference>
<dbReference type="InterPro" id="IPR011761">
    <property type="entry name" value="ATP-grasp"/>
</dbReference>